<gene>
    <name evidence="1" type="ORF">H1P_3940009</name>
</gene>
<evidence type="ECO:0000313" key="2">
    <source>
        <dbReference type="Proteomes" id="UP000320055"/>
    </source>
</evidence>
<organism evidence="1 2">
    <name type="scientific">Hyella patelloides LEGE 07179</name>
    <dbReference type="NCBI Taxonomy" id="945734"/>
    <lineage>
        <taxon>Bacteria</taxon>
        <taxon>Bacillati</taxon>
        <taxon>Cyanobacteriota</taxon>
        <taxon>Cyanophyceae</taxon>
        <taxon>Pleurocapsales</taxon>
        <taxon>Hyellaceae</taxon>
        <taxon>Hyella</taxon>
    </lineage>
</organism>
<dbReference type="AlphaFoldDB" id="A0A563VX49"/>
<evidence type="ECO:0000313" key="1">
    <source>
        <dbReference type="EMBL" id="VEP15991.1"/>
    </source>
</evidence>
<protein>
    <submittedName>
        <fullName evidence="1">Uncharacterized protein</fullName>
    </submittedName>
</protein>
<accession>A0A563VX49</accession>
<sequence length="197" mass="22396">MNYSPTIPQIWVAHSLGCKYIALLEIQKDIIDQPSLLIAPNIGSTRNAVPFDWLAHLLDKYNLGVRPSREITKQWIEESIKASELFHITSLLSFKQDCISGNSNGEQKCTTRGLLPNPPSTDDVRWLNDLLKDRPDYIYSFAEIDGSHTQLASRQIEQVNQSALNLIDNLRQAAKTFSSKESLCFSEEECQNYHKDN</sequence>
<reference evidence="1 2" key="1">
    <citation type="submission" date="2019-01" db="EMBL/GenBank/DDBJ databases">
        <authorList>
            <person name="Brito A."/>
        </authorList>
    </citation>
    <scope>NUCLEOTIDE SEQUENCE [LARGE SCALE GENOMIC DNA]</scope>
    <source>
        <strain evidence="1">1</strain>
    </source>
</reference>
<proteinExistence type="predicted"/>
<name>A0A563VX49_9CYAN</name>
<dbReference type="Proteomes" id="UP000320055">
    <property type="component" value="Unassembled WGS sequence"/>
</dbReference>
<keyword evidence="2" id="KW-1185">Reference proteome</keyword>
<dbReference type="EMBL" id="CAACVJ010000328">
    <property type="protein sequence ID" value="VEP15991.1"/>
    <property type="molecule type" value="Genomic_DNA"/>
</dbReference>